<dbReference type="EMBL" id="DS480572">
    <property type="protein sequence ID" value="EDO14432.1"/>
    <property type="molecule type" value="Genomic_DNA"/>
</dbReference>
<keyword evidence="3 6" id="KW-0378">Hydrolase</keyword>
<dbReference type="Pfam" id="PF08244">
    <property type="entry name" value="Glyco_hydro_32C"/>
    <property type="match status" value="1"/>
</dbReference>
<dbReference type="PROSITE" id="PS00609">
    <property type="entry name" value="GLYCOSYL_HYDROL_F32"/>
    <property type="match status" value="1"/>
</dbReference>
<dbReference type="RefSeq" id="XP_001642290.1">
    <property type="nucleotide sequence ID" value="XM_001642240.1"/>
</dbReference>
<dbReference type="OMA" id="KFRIAIF"/>
<dbReference type="InterPro" id="IPR013148">
    <property type="entry name" value="Glyco_hydro_32_N"/>
</dbReference>
<comment type="similarity">
    <text evidence="1 6">Belongs to the glycosyl hydrolase 32 family.</text>
</comment>
<evidence type="ECO:0000256" key="7">
    <source>
        <dbReference type="SAM" id="SignalP"/>
    </source>
</evidence>
<evidence type="ECO:0000313" key="11">
    <source>
        <dbReference type="Proteomes" id="UP000000267"/>
    </source>
</evidence>
<dbReference type="Gene3D" id="2.115.10.20">
    <property type="entry name" value="Glycosyl hydrolase domain, family 43"/>
    <property type="match status" value="1"/>
</dbReference>
<evidence type="ECO:0000256" key="5">
    <source>
        <dbReference type="ARBA" id="ARBA00023295"/>
    </source>
</evidence>
<dbReference type="GO" id="GO:0004575">
    <property type="term" value="F:sucrose alpha-glucosidase activity"/>
    <property type="evidence" value="ECO:0007669"/>
    <property type="project" value="TreeGrafter"/>
</dbReference>
<dbReference type="STRING" id="436907.A7TTH6"/>
<keyword evidence="11" id="KW-1185">Reference proteome</keyword>
<dbReference type="Gene3D" id="2.60.120.560">
    <property type="entry name" value="Exo-inulinase, domain 1"/>
    <property type="match status" value="1"/>
</dbReference>
<dbReference type="PANTHER" id="PTHR42800:SF4">
    <property type="entry name" value="INVERTASE 2"/>
    <property type="match status" value="1"/>
</dbReference>
<evidence type="ECO:0000256" key="4">
    <source>
        <dbReference type="ARBA" id="ARBA00023180"/>
    </source>
</evidence>
<dbReference type="InParanoid" id="A7TTH6"/>
<dbReference type="Pfam" id="PF00251">
    <property type="entry name" value="Glyco_hydro_32N"/>
    <property type="match status" value="1"/>
</dbReference>
<dbReference type="HOGENOM" id="CLU_001528_3_3_1"/>
<dbReference type="GeneID" id="5542424"/>
<dbReference type="PANTHER" id="PTHR42800">
    <property type="entry name" value="EXOINULINASE INUD (AFU_ORTHOLOGUE AFUA_5G00480)"/>
    <property type="match status" value="1"/>
</dbReference>
<dbReference type="PhylomeDB" id="A7TTH6"/>
<dbReference type="AlphaFoldDB" id="A7TTH6"/>
<dbReference type="GO" id="GO:0005987">
    <property type="term" value="P:sucrose catabolic process"/>
    <property type="evidence" value="ECO:0007669"/>
    <property type="project" value="UniProtKB-ARBA"/>
</dbReference>
<dbReference type="InterPro" id="IPR023296">
    <property type="entry name" value="Glyco_hydro_beta-prop_sf"/>
</dbReference>
<protein>
    <recommendedName>
        <fullName evidence="12">Beta-fructofuranosidase</fullName>
    </recommendedName>
</protein>
<dbReference type="GO" id="GO:0000324">
    <property type="term" value="C:fungal-type vacuole"/>
    <property type="evidence" value="ECO:0007669"/>
    <property type="project" value="TreeGrafter"/>
</dbReference>
<keyword evidence="2 7" id="KW-0732">Signal</keyword>
<dbReference type="FunFam" id="2.115.10.20:FF:000002">
    <property type="entry name" value="Invertase 2"/>
    <property type="match status" value="1"/>
</dbReference>
<evidence type="ECO:0000256" key="1">
    <source>
        <dbReference type="ARBA" id="ARBA00009902"/>
    </source>
</evidence>
<dbReference type="SMART" id="SM00640">
    <property type="entry name" value="Glyco_32"/>
    <property type="match status" value="1"/>
</dbReference>
<gene>
    <name evidence="10" type="ORF">Kpol_234p2</name>
</gene>
<sequence>MKVTIESFVCFVSLYVSLVSSAAIELPTFTIPSYTIPSYTIPSYTIPSYTIPSYTIPSYTIPSYTIPSYTIPSYTIPSYSIPSYSIPSYSIPSYTIPSFTTLTFSYETSIPIPSIPFTVSSFNTTQDNKPLIHATPPEGWMNDPNGLWYDSKDELYHMYYQYNPNDTVWALPIVWGHKTSKNLTIWDDAGIAMAPTDTITGFYSGSVVVDYNNTSGFFNSSTDPRQRAVAIYTYNTPEAEVQCVAYSLDGGYSFIQYESNPVLSNNSTQFRDPKVIWHEESQKWIMTVAKTQEYKVAIYSSSDLKDWTLESEVEKVGVLGYQYECPGLAKISLPDVVLESGSNNKTIPNSSSSKDAWVLFISINPGAPQGGSYVEYFIGDFNGTVFTPFSRETQALDDGKDYYAFQTFFNSPDNSTLGVAWASNWQYGQYVPTYPWRSSMSLVRNLTLEYFQANPESKILKLKSQPVIDYDCFTSNSDVIKFSNLSSLSTLDSIYSFSNSSEGILEFNLTWSVNSSSYDNHDFADLSLKLRGGLNPFEYLRLGYLANVNSFFIDRGHSTNNWVNENPFYTNKLSVNLQPFDYVNDEISTYKVYGIIDRNIMELYFNDGFQVSTNTFFFGDYNYISSVELSVGKDGVFDIQEFSVRQLHLK</sequence>
<dbReference type="KEGG" id="vpo:Kpol_234p2"/>
<feature type="chain" id="PRO_5002713773" description="Beta-fructofuranosidase" evidence="7">
    <location>
        <begin position="22"/>
        <end position="650"/>
    </location>
</feature>
<feature type="domain" description="Glycosyl hydrolase family 32 C-terminal" evidence="9">
    <location>
        <begin position="493"/>
        <end position="629"/>
    </location>
</feature>
<evidence type="ECO:0000256" key="2">
    <source>
        <dbReference type="ARBA" id="ARBA00022729"/>
    </source>
</evidence>
<dbReference type="SMR" id="A7TTH6"/>
<organism evidence="11">
    <name type="scientific">Vanderwaltozyma polyspora (strain ATCC 22028 / DSM 70294 / BCRC 21397 / CBS 2163 / NBRC 10782 / NRRL Y-8283 / UCD 57-17)</name>
    <name type="common">Kluyveromyces polysporus</name>
    <dbReference type="NCBI Taxonomy" id="436907"/>
    <lineage>
        <taxon>Eukaryota</taxon>
        <taxon>Fungi</taxon>
        <taxon>Dikarya</taxon>
        <taxon>Ascomycota</taxon>
        <taxon>Saccharomycotina</taxon>
        <taxon>Saccharomycetes</taxon>
        <taxon>Saccharomycetales</taxon>
        <taxon>Saccharomycetaceae</taxon>
        <taxon>Vanderwaltozyma</taxon>
    </lineage>
</organism>
<evidence type="ECO:0000313" key="10">
    <source>
        <dbReference type="EMBL" id="EDO14432.1"/>
    </source>
</evidence>
<evidence type="ECO:0008006" key="12">
    <source>
        <dbReference type="Google" id="ProtNLM"/>
    </source>
</evidence>
<name>A7TTH6_VANPO</name>
<dbReference type="CDD" id="cd18622">
    <property type="entry name" value="GH32_Inu-like"/>
    <property type="match status" value="1"/>
</dbReference>
<reference evidence="10 11" key="1">
    <citation type="journal article" date="2007" name="Proc. Natl. Acad. Sci. U.S.A.">
        <title>Independent sorting-out of thousands of duplicated gene pairs in two yeast species descended from a whole-genome duplication.</title>
        <authorList>
            <person name="Scannell D.R."/>
            <person name="Frank A.C."/>
            <person name="Conant G.C."/>
            <person name="Byrne K.P."/>
            <person name="Woolfit M."/>
            <person name="Wolfe K.H."/>
        </authorList>
    </citation>
    <scope>NUCLEOTIDE SEQUENCE [LARGE SCALE GENOMIC DNA]</scope>
    <source>
        <strain evidence="11">ATCC 22028 / DSM 70294 / BCRC 21397 / CBS 2163 / NBRC 10782 / NRRL Y-8283 / UCD 57-17</strain>
    </source>
</reference>
<dbReference type="FunCoup" id="A7TTH6">
    <property type="interactions" value="481"/>
</dbReference>
<evidence type="ECO:0000259" key="9">
    <source>
        <dbReference type="Pfam" id="PF08244"/>
    </source>
</evidence>
<dbReference type="InterPro" id="IPR018053">
    <property type="entry name" value="Glyco_hydro_32_AS"/>
</dbReference>
<keyword evidence="5 6" id="KW-0326">Glycosidase</keyword>
<dbReference type="InterPro" id="IPR001362">
    <property type="entry name" value="Glyco_hydro_32"/>
</dbReference>
<evidence type="ECO:0000256" key="6">
    <source>
        <dbReference type="RuleBase" id="RU362110"/>
    </source>
</evidence>
<dbReference type="InterPro" id="IPR013189">
    <property type="entry name" value="Glyco_hydro_32_C"/>
</dbReference>
<evidence type="ECO:0000256" key="3">
    <source>
        <dbReference type="ARBA" id="ARBA00022801"/>
    </source>
</evidence>
<feature type="domain" description="Glycosyl hydrolase family 32 N-terminal" evidence="8">
    <location>
        <begin position="133"/>
        <end position="449"/>
    </location>
</feature>
<evidence type="ECO:0000259" key="8">
    <source>
        <dbReference type="Pfam" id="PF00251"/>
    </source>
</evidence>
<feature type="signal peptide" evidence="7">
    <location>
        <begin position="1"/>
        <end position="21"/>
    </location>
</feature>
<dbReference type="eggNOG" id="KOG0228">
    <property type="taxonomic scope" value="Eukaryota"/>
</dbReference>
<dbReference type="OrthoDB" id="202537at2759"/>
<dbReference type="InterPro" id="IPR013320">
    <property type="entry name" value="ConA-like_dom_sf"/>
</dbReference>
<accession>A7TTH6</accession>
<dbReference type="Proteomes" id="UP000000267">
    <property type="component" value="Unassembled WGS sequence"/>
</dbReference>
<proteinExistence type="inferred from homology"/>
<dbReference type="GO" id="GO:0005576">
    <property type="term" value="C:extracellular region"/>
    <property type="evidence" value="ECO:0007669"/>
    <property type="project" value="UniProtKB-ARBA"/>
</dbReference>
<keyword evidence="4" id="KW-0325">Glycoprotein</keyword>
<dbReference type="SUPFAM" id="SSF75005">
    <property type="entry name" value="Arabinanase/levansucrase/invertase"/>
    <property type="match status" value="1"/>
</dbReference>
<dbReference type="SUPFAM" id="SSF49899">
    <property type="entry name" value="Concanavalin A-like lectins/glucanases"/>
    <property type="match status" value="1"/>
</dbReference>